<dbReference type="InterPro" id="IPR046778">
    <property type="entry name" value="UPF0758_N"/>
</dbReference>
<protein>
    <recommendedName>
        <fullName evidence="1">UPF0758 domain-containing protein</fullName>
    </recommendedName>
</protein>
<dbReference type="PANTHER" id="PTHR30471">
    <property type="entry name" value="DNA REPAIR PROTEIN RADC"/>
    <property type="match status" value="1"/>
</dbReference>
<dbReference type="EMBL" id="JAEHFW010000001">
    <property type="protein sequence ID" value="MBK0379359.1"/>
    <property type="molecule type" value="Genomic_DNA"/>
</dbReference>
<evidence type="ECO:0000313" key="2">
    <source>
        <dbReference type="EMBL" id="MBK0379359.1"/>
    </source>
</evidence>
<accession>A0A934UMF8</accession>
<gene>
    <name evidence="2" type="ORF">I5M19_08580</name>
</gene>
<sequence length="205" mass="22427">MENIKHLPPMERPREKLTQYGAAQLTDEEILAILLGSGTPQVPLGQLCTKLLEQYQLKDLAAMNLAQLCGIKGIGPAKATVLLAAAEYCKRLQPGVYLKDETACYNYLQPLLAPATQLQYVLLLMTADKQLLAFAEMGCMLPTISRVTELALESGARRIVLGRNGWPAFSNMEARCLTDLKNACSALQIICDGMMSVGSEHVKMI</sequence>
<dbReference type="PANTHER" id="PTHR30471:SF3">
    <property type="entry name" value="UPF0758 PROTEIN YEES-RELATED"/>
    <property type="match status" value="1"/>
</dbReference>
<evidence type="ECO:0000313" key="3">
    <source>
        <dbReference type="Proteomes" id="UP000613193"/>
    </source>
</evidence>
<dbReference type="Pfam" id="PF20582">
    <property type="entry name" value="UPF0758_N"/>
    <property type="match status" value="1"/>
</dbReference>
<keyword evidence="3" id="KW-1185">Reference proteome</keyword>
<evidence type="ECO:0000259" key="1">
    <source>
        <dbReference type="Pfam" id="PF20582"/>
    </source>
</evidence>
<comment type="caution">
    <text evidence="2">The sequence shown here is derived from an EMBL/GenBank/DDBJ whole genome shotgun (WGS) entry which is preliminary data.</text>
</comment>
<dbReference type="AlphaFoldDB" id="A0A934UMF8"/>
<reference evidence="2" key="1">
    <citation type="submission" date="2020-12" db="EMBL/GenBank/DDBJ databases">
        <title>Bacterial novel species Mucilaginibacter sp. SD-g isolated from soil.</title>
        <authorList>
            <person name="Jung H.-Y."/>
        </authorList>
    </citation>
    <scope>NUCLEOTIDE SEQUENCE</scope>
    <source>
        <strain evidence="2">SD-g</strain>
    </source>
</reference>
<name>A0A934UMF8_9SPHI</name>
<feature type="domain" description="UPF0758" evidence="1">
    <location>
        <begin position="4"/>
        <end position="79"/>
    </location>
</feature>
<dbReference type="InterPro" id="IPR001405">
    <property type="entry name" value="UPF0758"/>
</dbReference>
<dbReference type="Proteomes" id="UP000613193">
    <property type="component" value="Unassembled WGS sequence"/>
</dbReference>
<organism evidence="2 3">
    <name type="scientific">Mucilaginibacter segetis</name>
    <dbReference type="NCBI Taxonomy" id="2793071"/>
    <lineage>
        <taxon>Bacteria</taxon>
        <taxon>Pseudomonadati</taxon>
        <taxon>Bacteroidota</taxon>
        <taxon>Sphingobacteriia</taxon>
        <taxon>Sphingobacteriales</taxon>
        <taxon>Sphingobacteriaceae</taxon>
        <taxon>Mucilaginibacter</taxon>
    </lineage>
</organism>
<dbReference type="RefSeq" id="WP_200065792.1">
    <property type="nucleotide sequence ID" value="NZ_JAEHFW010000001.1"/>
</dbReference>
<proteinExistence type="predicted"/>